<evidence type="ECO:0000313" key="1">
    <source>
        <dbReference type="EMBL" id="KAA6317329.1"/>
    </source>
</evidence>
<comment type="caution">
    <text evidence="1">The sequence shown here is derived from an EMBL/GenBank/DDBJ whole genome shotgun (WGS) entry which is preliminary data.</text>
</comment>
<accession>A0A5J4Q7Z9</accession>
<name>A0A5J4Q7Z9_9EUKA</name>
<protein>
    <submittedName>
        <fullName evidence="1">Uncharacterized protein</fullName>
    </submittedName>
</protein>
<dbReference type="EMBL" id="SNRW01046651">
    <property type="protein sequence ID" value="KAA6317329.1"/>
    <property type="molecule type" value="Genomic_DNA"/>
</dbReference>
<gene>
    <name evidence="1" type="ORF">EZS28_055119</name>
</gene>
<reference evidence="1 2" key="1">
    <citation type="submission" date="2019-03" db="EMBL/GenBank/DDBJ databases">
        <title>Single cell metagenomics reveals metabolic interactions within the superorganism composed of flagellate Streblomastix strix and complex community of Bacteroidetes bacteria on its surface.</title>
        <authorList>
            <person name="Treitli S.C."/>
            <person name="Kolisko M."/>
            <person name="Husnik F."/>
            <person name="Keeling P."/>
            <person name="Hampl V."/>
        </authorList>
    </citation>
    <scope>NUCLEOTIDE SEQUENCE [LARGE SCALE GENOMIC DNA]</scope>
    <source>
        <strain evidence="1">ST1C</strain>
    </source>
</reference>
<sequence length="210" mass="24668">VTDPNNQFIKGTQQFRYIPIEEAVNRLPLLSEDPKRQVEIKICTGERVQYINKMEQNEIFQNMMSSMMNKLQNHSDEDEAMRQRRKKLNQFAPKEQQRVKSGFGLQMRLASFNESQIQNKIAEQNINIVYFDTELFFLPYQCLEEFVMFAPLRSQERFPMYEFPPLFYSEFPQVGSVRGLAPGCQRCQSSHQFQFATIEVFVLVALPQTG</sequence>
<proteinExistence type="predicted"/>
<dbReference type="AlphaFoldDB" id="A0A5J4Q7Z9"/>
<dbReference type="Proteomes" id="UP000324800">
    <property type="component" value="Unassembled WGS sequence"/>
</dbReference>
<organism evidence="1 2">
    <name type="scientific">Streblomastix strix</name>
    <dbReference type="NCBI Taxonomy" id="222440"/>
    <lineage>
        <taxon>Eukaryota</taxon>
        <taxon>Metamonada</taxon>
        <taxon>Preaxostyla</taxon>
        <taxon>Oxymonadida</taxon>
        <taxon>Streblomastigidae</taxon>
        <taxon>Streblomastix</taxon>
    </lineage>
</organism>
<feature type="non-terminal residue" evidence="1">
    <location>
        <position position="210"/>
    </location>
</feature>
<feature type="non-terminal residue" evidence="1">
    <location>
        <position position="1"/>
    </location>
</feature>
<evidence type="ECO:0000313" key="2">
    <source>
        <dbReference type="Proteomes" id="UP000324800"/>
    </source>
</evidence>